<dbReference type="Proteomes" id="UP000230935">
    <property type="component" value="Unassembled WGS sequence"/>
</dbReference>
<gene>
    <name evidence="2" type="ORF">COT81_05145</name>
</gene>
<evidence type="ECO:0000313" key="2">
    <source>
        <dbReference type="EMBL" id="PIS04692.1"/>
    </source>
</evidence>
<evidence type="ECO:0008006" key="4">
    <source>
        <dbReference type="Google" id="ProtNLM"/>
    </source>
</evidence>
<accession>A0A2H0W020</accession>
<evidence type="ECO:0000313" key="3">
    <source>
        <dbReference type="Proteomes" id="UP000230935"/>
    </source>
</evidence>
<keyword evidence="1" id="KW-0812">Transmembrane</keyword>
<keyword evidence="1" id="KW-1133">Transmembrane helix</keyword>
<sequence>MLLLGILGNLGLYMSGVEAMMQWHLFFSLSLGGIIGGMLEAAVVSFAGLYIFGGLYNKFTR</sequence>
<organism evidence="2 3">
    <name type="scientific">Candidatus Buchananbacteria bacterium CG10_big_fil_rev_8_21_14_0_10_42_9</name>
    <dbReference type="NCBI Taxonomy" id="1974526"/>
    <lineage>
        <taxon>Bacteria</taxon>
        <taxon>Candidatus Buchananiibacteriota</taxon>
    </lineage>
</organism>
<proteinExistence type="predicted"/>
<feature type="transmembrane region" description="Helical" evidence="1">
    <location>
        <begin position="29"/>
        <end position="52"/>
    </location>
</feature>
<dbReference type="AlphaFoldDB" id="A0A2H0W020"/>
<evidence type="ECO:0000256" key="1">
    <source>
        <dbReference type="SAM" id="Phobius"/>
    </source>
</evidence>
<dbReference type="EMBL" id="PEZZ01000042">
    <property type="protein sequence ID" value="PIS04692.1"/>
    <property type="molecule type" value="Genomic_DNA"/>
</dbReference>
<comment type="caution">
    <text evidence="2">The sequence shown here is derived from an EMBL/GenBank/DDBJ whole genome shotgun (WGS) entry which is preliminary data.</text>
</comment>
<keyword evidence="1" id="KW-0472">Membrane</keyword>
<reference evidence="3" key="1">
    <citation type="submission" date="2017-09" db="EMBL/GenBank/DDBJ databases">
        <title>Depth-based differentiation of microbial function through sediment-hosted aquifers and enrichment of novel symbionts in the deep terrestrial subsurface.</title>
        <authorList>
            <person name="Probst A.J."/>
            <person name="Ladd B."/>
            <person name="Jarett J.K."/>
            <person name="Geller-Mcgrath D.E."/>
            <person name="Sieber C.M.K."/>
            <person name="Emerson J.B."/>
            <person name="Anantharaman K."/>
            <person name="Thomas B.C."/>
            <person name="Malmstrom R."/>
            <person name="Stieglmeier M."/>
            <person name="Klingl A."/>
            <person name="Woyke T."/>
            <person name="Ryan C.M."/>
            <person name="Banfield J.F."/>
        </authorList>
    </citation>
    <scope>NUCLEOTIDE SEQUENCE [LARGE SCALE GENOMIC DNA]</scope>
</reference>
<name>A0A2H0W020_9BACT</name>
<protein>
    <recommendedName>
        <fullName evidence="4">ECF transporter S component</fullName>
    </recommendedName>
</protein>